<dbReference type="Pfam" id="PF01687">
    <property type="entry name" value="Flavokinase"/>
    <property type="match status" value="1"/>
</dbReference>
<keyword evidence="6 14" id="KW-0548">Nucleotidyltransferase</keyword>
<keyword evidence="8 14" id="KW-0418">Kinase</keyword>
<dbReference type="PANTHER" id="PTHR22749:SF6">
    <property type="entry name" value="RIBOFLAVIN KINASE"/>
    <property type="match status" value="1"/>
</dbReference>
<dbReference type="InterPro" id="IPR002606">
    <property type="entry name" value="Riboflavin_kinase_bac"/>
</dbReference>
<comment type="pathway">
    <text evidence="1 14">Cofactor biosynthesis; FAD biosynthesis; FAD from FMN: step 1/1.</text>
</comment>
<comment type="similarity">
    <text evidence="14">Belongs to the ribF family.</text>
</comment>
<dbReference type="InterPro" id="IPR023465">
    <property type="entry name" value="Riboflavin_kinase_dom_sf"/>
</dbReference>
<dbReference type="STRING" id="572547.Amico_0967"/>
<sequence>MIQVIGAFDGFHKGHQLLLKEAERLSVEQNDTWGVVTFTPHPQYVFNPDRLFLLFTEAEKRQIASALHIQNILWMPFDQYIAALNPLDFLRRLESQTSVTGIVVGENFRFGAGRKGDIAFLRQYCKKKNILFSPVPTLEIDGLAVSSTVIRSEVLSGRMQMAKYLLGYPFFLYETVVHGHHRGRELGFPTANLTVPDHKIIPPSGTYAATVIIDGSFHPGALNIGSNPTFTDVKGLRIEVHIPGFSDDLYNKKIMVFIEEYLRSEKRFSNRQALAKQLSRDSEIAVTLFEENTERENPFYRRFSQQFLHKEHLPIE</sequence>
<accession>D5EEW0</accession>
<dbReference type="RefSeq" id="WP_013048355.1">
    <property type="nucleotide sequence ID" value="NC_014011.1"/>
</dbReference>
<dbReference type="GO" id="GO:0003919">
    <property type="term" value="F:FMN adenylyltransferase activity"/>
    <property type="evidence" value="ECO:0007669"/>
    <property type="project" value="UniProtKB-UniRule"/>
</dbReference>
<feature type="domain" description="Riboflavin kinase" evidence="15">
    <location>
        <begin position="165"/>
        <end position="290"/>
    </location>
</feature>
<dbReference type="InterPro" id="IPR023468">
    <property type="entry name" value="Riboflavin_kinase"/>
</dbReference>
<evidence type="ECO:0000256" key="2">
    <source>
        <dbReference type="ARBA" id="ARBA00005201"/>
    </source>
</evidence>
<dbReference type="Pfam" id="PF06574">
    <property type="entry name" value="FAD_syn"/>
    <property type="match status" value="1"/>
</dbReference>
<evidence type="ECO:0000256" key="9">
    <source>
        <dbReference type="ARBA" id="ARBA00022827"/>
    </source>
</evidence>
<keyword evidence="3 14" id="KW-0285">Flavoprotein</keyword>
<dbReference type="CDD" id="cd02064">
    <property type="entry name" value="FAD_synthetase_N"/>
    <property type="match status" value="1"/>
</dbReference>
<dbReference type="SUPFAM" id="SSF82114">
    <property type="entry name" value="Riboflavin kinase-like"/>
    <property type="match status" value="1"/>
</dbReference>
<dbReference type="GO" id="GO:0009398">
    <property type="term" value="P:FMN biosynthetic process"/>
    <property type="evidence" value="ECO:0007669"/>
    <property type="project" value="UniProtKB-UniRule"/>
</dbReference>
<evidence type="ECO:0000256" key="4">
    <source>
        <dbReference type="ARBA" id="ARBA00022643"/>
    </source>
</evidence>
<dbReference type="SMART" id="SM00904">
    <property type="entry name" value="Flavokinase"/>
    <property type="match status" value="1"/>
</dbReference>
<dbReference type="AlphaFoldDB" id="D5EEW0"/>
<dbReference type="GO" id="GO:0009231">
    <property type="term" value="P:riboflavin biosynthetic process"/>
    <property type="evidence" value="ECO:0007669"/>
    <property type="project" value="InterPro"/>
</dbReference>
<evidence type="ECO:0000259" key="15">
    <source>
        <dbReference type="SMART" id="SM00904"/>
    </source>
</evidence>
<dbReference type="UniPathway" id="UPA00277">
    <property type="reaction ID" value="UER00407"/>
</dbReference>
<dbReference type="PANTHER" id="PTHR22749">
    <property type="entry name" value="RIBOFLAVIN KINASE/FMN ADENYLYLTRANSFERASE"/>
    <property type="match status" value="1"/>
</dbReference>
<comment type="catalytic activity">
    <reaction evidence="13 14">
        <text>FMN + ATP + H(+) = FAD + diphosphate</text>
        <dbReference type="Rhea" id="RHEA:17237"/>
        <dbReference type="ChEBI" id="CHEBI:15378"/>
        <dbReference type="ChEBI" id="CHEBI:30616"/>
        <dbReference type="ChEBI" id="CHEBI:33019"/>
        <dbReference type="ChEBI" id="CHEBI:57692"/>
        <dbReference type="ChEBI" id="CHEBI:58210"/>
        <dbReference type="EC" id="2.7.7.2"/>
    </reaction>
</comment>
<protein>
    <recommendedName>
        <fullName evidence="14">Riboflavin biosynthesis protein</fullName>
    </recommendedName>
    <domain>
        <recommendedName>
            <fullName evidence="14">Riboflavin kinase</fullName>
            <ecNumber evidence="14">2.7.1.26</ecNumber>
        </recommendedName>
        <alternativeName>
            <fullName evidence="14">Flavokinase</fullName>
        </alternativeName>
    </domain>
    <domain>
        <recommendedName>
            <fullName evidence="14">FMN adenylyltransferase</fullName>
            <ecNumber evidence="14">2.7.7.2</ecNumber>
        </recommendedName>
        <alternativeName>
            <fullName evidence="14">FAD pyrophosphorylase</fullName>
        </alternativeName>
        <alternativeName>
            <fullName evidence="14">FAD synthase</fullName>
        </alternativeName>
    </domain>
</protein>
<evidence type="ECO:0000256" key="12">
    <source>
        <dbReference type="ARBA" id="ARBA00047880"/>
    </source>
</evidence>
<keyword evidence="17" id="KW-1185">Reference proteome</keyword>
<evidence type="ECO:0000256" key="10">
    <source>
        <dbReference type="ARBA" id="ARBA00022840"/>
    </source>
</evidence>
<dbReference type="PIRSF" id="PIRSF004491">
    <property type="entry name" value="FAD_Synth"/>
    <property type="match status" value="1"/>
</dbReference>
<dbReference type="NCBIfam" id="TIGR00083">
    <property type="entry name" value="ribF"/>
    <property type="match status" value="1"/>
</dbReference>
<keyword evidence="7 14" id="KW-0547">Nucleotide-binding</keyword>
<keyword evidence="9 14" id="KW-0274">FAD</keyword>
<dbReference type="HOGENOM" id="CLU_048437_0_2_0"/>
<name>D5EEW0_AMICL</name>
<dbReference type="GO" id="GO:0005524">
    <property type="term" value="F:ATP binding"/>
    <property type="evidence" value="ECO:0007669"/>
    <property type="project" value="UniProtKB-UniRule"/>
</dbReference>
<evidence type="ECO:0000256" key="8">
    <source>
        <dbReference type="ARBA" id="ARBA00022777"/>
    </source>
</evidence>
<comment type="pathway">
    <text evidence="2 14">Cofactor biosynthesis; FMN biosynthesis; FMN from riboflavin (ATP route): step 1/1.</text>
</comment>
<keyword evidence="5 14" id="KW-0808">Transferase</keyword>
<dbReference type="KEGG" id="aco:Amico_0967"/>
<dbReference type="UniPathway" id="UPA00276">
    <property type="reaction ID" value="UER00406"/>
</dbReference>
<evidence type="ECO:0000256" key="13">
    <source>
        <dbReference type="ARBA" id="ARBA00049494"/>
    </source>
</evidence>
<dbReference type="EC" id="2.7.7.2" evidence="14"/>
<dbReference type="Gene3D" id="3.40.50.620">
    <property type="entry name" value="HUPs"/>
    <property type="match status" value="1"/>
</dbReference>
<evidence type="ECO:0000256" key="11">
    <source>
        <dbReference type="ARBA" id="ARBA00023268"/>
    </source>
</evidence>
<dbReference type="GO" id="GO:0006747">
    <property type="term" value="P:FAD biosynthetic process"/>
    <property type="evidence" value="ECO:0007669"/>
    <property type="project" value="UniProtKB-UniRule"/>
</dbReference>
<evidence type="ECO:0000313" key="16">
    <source>
        <dbReference type="EMBL" id="ADE57092.1"/>
    </source>
</evidence>
<organism evidence="16 17">
    <name type="scientific">Aminobacterium colombiense (strain DSM 12261 / ALA-1)</name>
    <dbReference type="NCBI Taxonomy" id="572547"/>
    <lineage>
        <taxon>Bacteria</taxon>
        <taxon>Thermotogati</taxon>
        <taxon>Synergistota</taxon>
        <taxon>Synergistia</taxon>
        <taxon>Synergistales</taxon>
        <taxon>Aminobacteriaceae</taxon>
        <taxon>Aminobacterium</taxon>
    </lineage>
</organism>
<evidence type="ECO:0000256" key="14">
    <source>
        <dbReference type="PIRNR" id="PIRNR004491"/>
    </source>
</evidence>
<dbReference type="InterPro" id="IPR015864">
    <property type="entry name" value="FAD_synthase"/>
</dbReference>
<comment type="catalytic activity">
    <reaction evidence="12 14">
        <text>riboflavin + ATP = FMN + ADP + H(+)</text>
        <dbReference type="Rhea" id="RHEA:14357"/>
        <dbReference type="ChEBI" id="CHEBI:15378"/>
        <dbReference type="ChEBI" id="CHEBI:30616"/>
        <dbReference type="ChEBI" id="CHEBI:57986"/>
        <dbReference type="ChEBI" id="CHEBI:58210"/>
        <dbReference type="ChEBI" id="CHEBI:456216"/>
        <dbReference type="EC" id="2.7.1.26"/>
    </reaction>
</comment>
<gene>
    <name evidence="16" type="ordered locus">Amico_0967</name>
</gene>
<evidence type="ECO:0000313" key="17">
    <source>
        <dbReference type="Proteomes" id="UP000002366"/>
    </source>
</evidence>
<dbReference type="InterPro" id="IPR015865">
    <property type="entry name" value="Riboflavin_kinase_bac/euk"/>
</dbReference>
<proteinExistence type="inferred from homology"/>
<dbReference type="eggNOG" id="COG0196">
    <property type="taxonomic scope" value="Bacteria"/>
</dbReference>
<keyword evidence="11" id="KW-0511">Multifunctional enzyme</keyword>
<evidence type="ECO:0000256" key="6">
    <source>
        <dbReference type="ARBA" id="ARBA00022695"/>
    </source>
</evidence>
<dbReference type="Proteomes" id="UP000002366">
    <property type="component" value="Chromosome"/>
</dbReference>
<evidence type="ECO:0000256" key="3">
    <source>
        <dbReference type="ARBA" id="ARBA00022630"/>
    </source>
</evidence>
<keyword evidence="4 14" id="KW-0288">FMN</keyword>
<dbReference type="EMBL" id="CP001997">
    <property type="protein sequence ID" value="ADE57092.1"/>
    <property type="molecule type" value="Genomic_DNA"/>
</dbReference>
<dbReference type="EC" id="2.7.1.26" evidence="14"/>
<evidence type="ECO:0000256" key="1">
    <source>
        <dbReference type="ARBA" id="ARBA00004726"/>
    </source>
</evidence>
<keyword evidence="10 14" id="KW-0067">ATP-binding</keyword>
<evidence type="ECO:0000256" key="7">
    <source>
        <dbReference type="ARBA" id="ARBA00022741"/>
    </source>
</evidence>
<dbReference type="OrthoDB" id="9803667at2"/>
<reference evidence="16 17" key="1">
    <citation type="journal article" date="2010" name="Stand. Genomic Sci.">
        <title>Complete genome sequence of Aminobacterium colombiense type strain (ALA-1).</title>
        <authorList>
            <person name="Chertkov O."/>
            <person name="Sikorski J."/>
            <person name="Brambilla E."/>
            <person name="Lapidus A."/>
            <person name="Copeland A."/>
            <person name="Glavina Del Rio T."/>
            <person name="Nolan M."/>
            <person name="Lucas S."/>
            <person name="Tice H."/>
            <person name="Cheng J.F."/>
            <person name="Han C."/>
            <person name="Detter J.C."/>
            <person name="Bruce D."/>
            <person name="Tapia R."/>
            <person name="Goodwin L."/>
            <person name="Pitluck S."/>
            <person name="Liolios K."/>
            <person name="Ivanova N."/>
            <person name="Mavromatis K."/>
            <person name="Ovchinnikova G."/>
            <person name="Pati A."/>
            <person name="Chen A."/>
            <person name="Palaniappan K."/>
            <person name="Land M."/>
            <person name="Hauser L."/>
            <person name="Chang Y.J."/>
            <person name="Jeffries C.D."/>
            <person name="Spring S."/>
            <person name="Rohde M."/>
            <person name="Goker M."/>
            <person name="Bristow J."/>
            <person name="Eisen J.A."/>
            <person name="Markowitz V."/>
            <person name="Hugenholtz P."/>
            <person name="Kyrpides N.C."/>
            <person name="Klenk H.P."/>
        </authorList>
    </citation>
    <scope>NUCLEOTIDE SEQUENCE [LARGE SCALE GENOMIC DNA]</scope>
    <source>
        <strain evidence="17">DSM 12261 / ALA-1</strain>
    </source>
</reference>
<dbReference type="SUPFAM" id="SSF52374">
    <property type="entry name" value="Nucleotidylyl transferase"/>
    <property type="match status" value="1"/>
</dbReference>
<evidence type="ECO:0000256" key="5">
    <source>
        <dbReference type="ARBA" id="ARBA00022679"/>
    </source>
</evidence>
<dbReference type="GO" id="GO:0008531">
    <property type="term" value="F:riboflavin kinase activity"/>
    <property type="evidence" value="ECO:0007669"/>
    <property type="project" value="UniProtKB-UniRule"/>
</dbReference>
<dbReference type="InterPro" id="IPR014729">
    <property type="entry name" value="Rossmann-like_a/b/a_fold"/>
</dbReference>
<dbReference type="Gene3D" id="2.40.30.30">
    <property type="entry name" value="Riboflavin kinase-like"/>
    <property type="match status" value="1"/>
</dbReference>